<dbReference type="RefSeq" id="WP_378145694.1">
    <property type="nucleotide sequence ID" value="NZ_JBHRXS010000003.1"/>
</dbReference>
<dbReference type="GO" id="GO:0046677">
    <property type="term" value="P:response to antibiotic"/>
    <property type="evidence" value="ECO:0007669"/>
    <property type="project" value="UniProtKB-KW"/>
</dbReference>
<evidence type="ECO:0000256" key="2">
    <source>
        <dbReference type="ARBA" id="ARBA00021572"/>
    </source>
</evidence>
<keyword evidence="3" id="KW-0046">Antibiotic resistance</keyword>
<sequence>MTDPVSLSAPIPVLRMFDVDRTRAFYLDFLGFALDWEHRFEPDLPLYMQVSRSGATLHLSEHHGDGSPGAVVFVPIVGIEAFRDALLAKGYAYARPGVETAPWGREMTIADPSGNRLRFCERRKA</sequence>
<dbReference type="SUPFAM" id="SSF54593">
    <property type="entry name" value="Glyoxalase/Bleomycin resistance protein/Dihydroxybiphenyl dioxygenase"/>
    <property type="match status" value="1"/>
</dbReference>
<dbReference type="Gene3D" id="3.10.180.10">
    <property type="entry name" value="2,3-Dihydroxybiphenyl 1,2-Dioxygenase, domain 1"/>
    <property type="match status" value="1"/>
</dbReference>
<name>A0A9E6RJX2_9HYPH</name>
<organism evidence="5 6">
    <name type="scientific">Chenggangzhangella methanolivorans</name>
    <dbReference type="NCBI Taxonomy" id="1437009"/>
    <lineage>
        <taxon>Bacteria</taxon>
        <taxon>Pseudomonadati</taxon>
        <taxon>Pseudomonadota</taxon>
        <taxon>Alphaproteobacteria</taxon>
        <taxon>Hyphomicrobiales</taxon>
        <taxon>Methylopilaceae</taxon>
        <taxon>Chenggangzhangella</taxon>
    </lineage>
</organism>
<evidence type="ECO:0000256" key="3">
    <source>
        <dbReference type="ARBA" id="ARBA00023251"/>
    </source>
</evidence>
<dbReference type="CDD" id="cd08349">
    <property type="entry name" value="BLMA_like"/>
    <property type="match status" value="1"/>
</dbReference>
<dbReference type="PROSITE" id="PS51819">
    <property type="entry name" value="VOC"/>
    <property type="match status" value="1"/>
</dbReference>
<dbReference type="InterPro" id="IPR029068">
    <property type="entry name" value="Glyas_Bleomycin-R_OHBP_Dase"/>
</dbReference>
<proteinExistence type="inferred from homology"/>
<evidence type="ECO:0000259" key="4">
    <source>
        <dbReference type="PROSITE" id="PS51819"/>
    </source>
</evidence>
<dbReference type="InterPro" id="IPR037523">
    <property type="entry name" value="VOC_core"/>
</dbReference>
<dbReference type="AlphaFoldDB" id="A0A9E6RJX2"/>
<keyword evidence="6" id="KW-1185">Reference proteome</keyword>
<evidence type="ECO:0000313" key="5">
    <source>
        <dbReference type="EMBL" id="QZO02392.1"/>
    </source>
</evidence>
<evidence type="ECO:0000313" key="6">
    <source>
        <dbReference type="Proteomes" id="UP000825701"/>
    </source>
</evidence>
<evidence type="ECO:0000256" key="1">
    <source>
        <dbReference type="ARBA" id="ARBA00011051"/>
    </source>
</evidence>
<reference evidence="5" key="1">
    <citation type="submission" date="2021-08" db="EMBL/GenBank/DDBJ databases">
        <authorList>
            <person name="Zhang H."/>
            <person name="Xu M."/>
            <person name="Yu Z."/>
            <person name="Yang L."/>
            <person name="Cai Y."/>
        </authorList>
    </citation>
    <scope>NUCLEOTIDE SEQUENCE</scope>
    <source>
        <strain evidence="5">CHL1</strain>
    </source>
</reference>
<gene>
    <name evidence="5" type="ORF">K6K41_14955</name>
</gene>
<comment type="similarity">
    <text evidence="1">Belongs to the bleomycin resistance protein family.</text>
</comment>
<feature type="domain" description="VOC" evidence="4">
    <location>
        <begin position="8"/>
        <end position="122"/>
    </location>
</feature>
<protein>
    <recommendedName>
        <fullName evidence="2">Bleomycin resistance protein</fullName>
    </recommendedName>
</protein>
<dbReference type="InterPro" id="IPR000335">
    <property type="entry name" value="Bleomycin-R"/>
</dbReference>
<accession>A0A9E6RJX2</accession>
<dbReference type="Proteomes" id="UP000825701">
    <property type="component" value="Chromosome"/>
</dbReference>
<dbReference type="Pfam" id="PF19581">
    <property type="entry name" value="Glyoxalase_7"/>
    <property type="match status" value="1"/>
</dbReference>
<dbReference type="EMBL" id="CP081869">
    <property type="protein sequence ID" value="QZO02392.1"/>
    <property type="molecule type" value="Genomic_DNA"/>
</dbReference>
<dbReference type="KEGG" id="cmet:K6K41_14955"/>